<evidence type="ECO:0000256" key="1">
    <source>
        <dbReference type="ARBA" id="ARBA00005384"/>
    </source>
</evidence>
<organism evidence="7 8">
    <name type="scientific">Kiloniella spongiae</name>
    <dbReference type="NCBI Taxonomy" id="1489064"/>
    <lineage>
        <taxon>Bacteria</taxon>
        <taxon>Pseudomonadati</taxon>
        <taxon>Pseudomonadota</taxon>
        <taxon>Alphaproteobacteria</taxon>
        <taxon>Rhodospirillales</taxon>
        <taxon>Kiloniellaceae</taxon>
        <taxon>Kiloniella</taxon>
    </lineage>
</organism>
<dbReference type="InterPro" id="IPR015421">
    <property type="entry name" value="PyrdxlP-dep_Trfase_major"/>
</dbReference>
<evidence type="ECO:0000256" key="4">
    <source>
        <dbReference type="ARBA" id="ARBA00023125"/>
    </source>
</evidence>
<keyword evidence="4" id="KW-0238">DNA-binding</keyword>
<dbReference type="GO" id="GO:0003700">
    <property type="term" value="F:DNA-binding transcription factor activity"/>
    <property type="evidence" value="ECO:0007669"/>
    <property type="project" value="InterPro"/>
</dbReference>
<dbReference type="AlphaFoldDB" id="A0A0H2MJ83"/>
<dbReference type="CDD" id="cd00609">
    <property type="entry name" value="AAT_like"/>
    <property type="match status" value="1"/>
</dbReference>
<dbReference type="InterPro" id="IPR015424">
    <property type="entry name" value="PyrdxlP-dep_Trfase"/>
</dbReference>
<dbReference type="PANTHER" id="PTHR46577">
    <property type="entry name" value="HTH-TYPE TRANSCRIPTIONAL REGULATORY PROTEIN GABR"/>
    <property type="match status" value="1"/>
</dbReference>
<dbReference type="GO" id="GO:0003677">
    <property type="term" value="F:DNA binding"/>
    <property type="evidence" value="ECO:0007669"/>
    <property type="project" value="UniProtKB-KW"/>
</dbReference>
<dbReference type="InterPro" id="IPR004839">
    <property type="entry name" value="Aminotransferase_I/II_large"/>
</dbReference>
<evidence type="ECO:0000256" key="5">
    <source>
        <dbReference type="ARBA" id="ARBA00023163"/>
    </source>
</evidence>
<dbReference type="InterPro" id="IPR036388">
    <property type="entry name" value="WH-like_DNA-bd_sf"/>
</dbReference>
<dbReference type="InterPro" id="IPR036390">
    <property type="entry name" value="WH_DNA-bd_sf"/>
</dbReference>
<dbReference type="InterPro" id="IPR000524">
    <property type="entry name" value="Tscrpt_reg_HTH_GntR"/>
</dbReference>
<dbReference type="Proteomes" id="UP000035444">
    <property type="component" value="Unassembled WGS sequence"/>
</dbReference>
<comment type="caution">
    <text evidence="7">The sequence shown here is derived from an EMBL/GenBank/DDBJ whole genome shotgun (WGS) entry which is preliminary data.</text>
</comment>
<dbReference type="Pfam" id="PF00392">
    <property type="entry name" value="GntR"/>
    <property type="match status" value="1"/>
</dbReference>
<dbReference type="OrthoDB" id="9794015at2"/>
<comment type="similarity">
    <text evidence="1">In the C-terminal section; belongs to the class-I pyridoxal-phosphate-dependent aminotransferase family.</text>
</comment>
<dbReference type="Gene3D" id="3.40.640.10">
    <property type="entry name" value="Type I PLP-dependent aspartate aminotransferase-like (Major domain)"/>
    <property type="match status" value="1"/>
</dbReference>
<keyword evidence="2" id="KW-0663">Pyridoxal phosphate</keyword>
<evidence type="ECO:0000256" key="3">
    <source>
        <dbReference type="ARBA" id="ARBA00023015"/>
    </source>
</evidence>
<dbReference type="PROSITE" id="PS50949">
    <property type="entry name" value="HTH_GNTR"/>
    <property type="match status" value="1"/>
</dbReference>
<dbReference type="Gene3D" id="3.90.1150.10">
    <property type="entry name" value="Aspartate Aminotransferase, domain 1"/>
    <property type="match status" value="1"/>
</dbReference>
<feature type="domain" description="HTH gntR-type" evidence="6">
    <location>
        <begin position="13"/>
        <end position="81"/>
    </location>
</feature>
<dbReference type="SUPFAM" id="SSF53383">
    <property type="entry name" value="PLP-dependent transferases"/>
    <property type="match status" value="1"/>
</dbReference>
<dbReference type="GO" id="GO:0030170">
    <property type="term" value="F:pyridoxal phosphate binding"/>
    <property type="evidence" value="ECO:0007669"/>
    <property type="project" value="InterPro"/>
</dbReference>
<proteinExistence type="inferred from homology"/>
<evidence type="ECO:0000259" key="6">
    <source>
        <dbReference type="PROSITE" id="PS50949"/>
    </source>
</evidence>
<dbReference type="Pfam" id="PF00155">
    <property type="entry name" value="Aminotran_1_2"/>
    <property type="match status" value="1"/>
</dbReference>
<gene>
    <name evidence="7" type="ORF">WH96_02775</name>
</gene>
<dbReference type="SMART" id="SM00345">
    <property type="entry name" value="HTH_GNTR"/>
    <property type="match status" value="1"/>
</dbReference>
<evidence type="ECO:0000313" key="8">
    <source>
        <dbReference type="Proteomes" id="UP000035444"/>
    </source>
</evidence>
<evidence type="ECO:0000313" key="7">
    <source>
        <dbReference type="EMBL" id="KLN62443.1"/>
    </source>
</evidence>
<dbReference type="PATRIC" id="fig|1489064.4.peg.1483"/>
<dbReference type="EMBL" id="LAQL01000002">
    <property type="protein sequence ID" value="KLN62443.1"/>
    <property type="molecule type" value="Genomic_DNA"/>
</dbReference>
<dbReference type="PANTHER" id="PTHR46577:SF1">
    <property type="entry name" value="HTH-TYPE TRANSCRIPTIONAL REGULATORY PROTEIN GABR"/>
    <property type="match status" value="1"/>
</dbReference>
<name>A0A0H2MJ83_9PROT</name>
<dbReference type="STRING" id="1489064.WH96_02775"/>
<keyword evidence="3" id="KW-0805">Transcription regulation</keyword>
<dbReference type="Gene3D" id="1.10.10.10">
    <property type="entry name" value="Winged helix-like DNA-binding domain superfamily/Winged helix DNA-binding domain"/>
    <property type="match status" value="1"/>
</dbReference>
<dbReference type="InterPro" id="IPR051446">
    <property type="entry name" value="HTH_trans_reg/aminotransferase"/>
</dbReference>
<evidence type="ECO:0000256" key="2">
    <source>
        <dbReference type="ARBA" id="ARBA00022898"/>
    </source>
</evidence>
<keyword evidence="8" id="KW-1185">Reference proteome</keyword>
<protein>
    <submittedName>
        <fullName evidence="7">GntR family transcriptional regulator</fullName>
    </submittedName>
</protein>
<dbReference type="SUPFAM" id="SSF46785">
    <property type="entry name" value="Winged helix' DNA-binding domain"/>
    <property type="match status" value="1"/>
</dbReference>
<sequence length="464" mass="51703">MAIWIPNLDGRRGPKYLQIVEAMAEDISSGKLPFGTKLLPHRELAYQLGLSANTTSRAYAEAVKRALLRGEIGRGTFVRSLHSTLQEDKPSNLHRRNTGPIDLSQNLPFAGFAEPYVRRALEEISSTKNLSPLMDYQTEEDLRHHCDAGKIWLESCDLETKQDQIITTMGGQHGLLCILMGLLQAGDLLLTEALTYMPFRVMAERLGVHIKTVAMDDEGLIPEAFEELCKHSKPKALYLTPTLQAPTTLTLSKARREAIARIAENNTVLIIEDDVFGLLNPDSPAPIAKSAPQNTIYVTSLSKSVAPGLRVGFLHAPPHLVPALRNAVNLSVWMTPPITLEIATKLIHDGSVTHLTTQQRETAKHRQSLAKFIFGQTKFAANPNGFHIWMPLPDGWRADIFRDQCLRHGVLINEGRSFTYEASNAPEAIRICLSHEPEEPRLTEGLKKIADLLHLKPNEWKLNL</sequence>
<dbReference type="RefSeq" id="WP_047762565.1">
    <property type="nucleotide sequence ID" value="NZ_LAQL01000002.1"/>
</dbReference>
<dbReference type="InterPro" id="IPR015422">
    <property type="entry name" value="PyrdxlP-dep_Trfase_small"/>
</dbReference>
<dbReference type="CDD" id="cd07377">
    <property type="entry name" value="WHTH_GntR"/>
    <property type="match status" value="1"/>
</dbReference>
<keyword evidence="5" id="KW-0804">Transcription</keyword>
<accession>A0A0H2MJ83</accession>
<reference evidence="7 8" key="1">
    <citation type="submission" date="2015-03" db="EMBL/GenBank/DDBJ databases">
        <title>Genome Sequence of Kiloniella spongiae MEBiC09566, isolated from a marine sponge.</title>
        <authorList>
            <person name="Shao Z."/>
            <person name="Wang L."/>
            <person name="Li X."/>
        </authorList>
    </citation>
    <scope>NUCLEOTIDE SEQUENCE [LARGE SCALE GENOMIC DNA]</scope>
    <source>
        <strain evidence="7 8">MEBiC09566</strain>
    </source>
</reference>